<dbReference type="PROSITE" id="PS00211">
    <property type="entry name" value="ABC_TRANSPORTER_1"/>
    <property type="match status" value="1"/>
</dbReference>
<dbReference type="FunFam" id="3.40.50.300:FF:000589">
    <property type="entry name" value="ABC transporter, ATP-binding subunit"/>
    <property type="match status" value="1"/>
</dbReference>
<name>D1BCA5_SANKS</name>
<reference evidence="11 12" key="1">
    <citation type="journal article" date="2009" name="Stand. Genomic Sci.">
        <title>Complete genome sequence of Sanguibacter keddieii type strain (ST-74).</title>
        <authorList>
            <person name="Ivanova N."/>
            <person name="Sikorski J."/>
            <person name="Sims D."/>
            <person name="Brettin T."/>
            <person name="Detter J.C."/>
            <person name="Han C."/>
            <person name="Lapidus A."/>
            <person name="Copeland A."/>
            <person name="Glavina Del Rio T."/>
            <person name="Nolan M."/>
            <person name="Chen F."/>
            <person name="Lucas S."/>
            <person name="Tice H."/>
            <person name="Cheng J.F."/>
            <person name="Bruce D."/>
            <person name="Goodwin L."/>
            <person name="Pitluck S."/>
            <person name="Pati A."/>
            <person name="Mavromatis K."/>
            <person name="Chen A."/>
            <person name="Palaniappan K."/>
            <person name="D'haeseleer P."/>
            <person name="Chain P."/>
            <person name="Bristow J."/>
            <person name="Eisen J.A."/>
            <person name="Markowitz V."/>
            <person name="Hugenholtz P."/>
            <person name="Goker M."/>
            <person name="Pukall R."/>
            <person name="Klenk H.P."/>
            <person name="Kyrpides N.C."/>
        </authorList>
    </citation>
    <scope>NUCLEOTIDE SEQUENCE [LARGE SCALE GENOMIC DNA]</scope>
    <source>
        <strain evidence="12">ATCC 51767 / DSM 10542 / NCFB 3025 / ST-74</strain>
    </source>
</reference>
<dbReference type="InterPro" id="IPR003439">
    <property type="entry name" value="ABC_transporter-like_ATP-bd"/>
</dbReference>
<dbReference type="Gene3D" id="3.40.50.300">
    <property type="entry name" value="P-loop containing nucleotide triphosphate hydrolases"/>
    <property type="match status" value="1"/>
</dbReference>
<dbReference type="KEGG" id="ske:Sked_29910"/>
<dbReference type="GO" id="GO:0005886">
    <property type="term" value="C:plasma membrane"/>
    <property type="evidence" value="ECO:0007669"/>
    <property type="project" value="UniProtKB-SubCell"/>
</dbReference>
<dbReference type="RefSeq" id="WP_012867960.1">
    <property type="nucleotide sequence ID" value="NC_013521.1"/>
</dbReference>
<dbReference type="GO" id="GO:0046677">
    <property type="term" value="P:response to antibiotic"/>
    <property type="evidence" value="ECO:0007669"/>
    <property type="project" value="UniProtKB-KW"/>
</dbReference>
<dbReference type="PANTHER" id="PTHR42711:SF16">
    <property type="entry name" value="ABC TRANSPORTER ATP-BINDING PROTEIN"/>
    <property type="match status" value="1"/>
</dbReference>
<evidence type="ECO:0000256" key="7">
    <source>
        <dbReference type="ARBA" id="ARBA00023136"/>
    </source>
</evidence>
<keyword evidence="6" id="KW-1278">Translocase</keyword>
<dbReference type="PROSITE" id="PS50893">
    <property type="entry name" value="ABC_TRANSPORTER_2"/>
    <property type="match status" value="1"/>
</dbReference>
<keyword evidence="2" id="KW-0813">Transport</keyword>
<evidence type="ECO:0000256" key="3">
    <source>
        <dbReference type="ARBA" id="ARBA00022475"/>
    </source>
</evidence>
<feature type="compositionally biased region" description="Polar residues" evidence="9">
    <location>
        <begin position="302"/>
        <end position="313"/>
    </location>
</feature>
<evidence type="ECO:0000256" key="2">
    <source>
        <dbReference type="ARBA" id="ARBA00022448"/>
    </source>
</evidence>
<evidence type="ECO:0000256" key="5">
    <source>
        <dbReference type="ARBA" id="ARBA00022840"/>
    </source>
</evidence>
<keyword evidence="4" id="KW-0547">Nucleotide-binding</keyword>
<dbReference type="InterPro" id="IPR003593">
    <property type="entry name" value="AAA+_ATPase"/>
</dbReference>
<dbReference type="CDD" id="cd03230">
    <property type="entry name" value="ABC_DR_subfamily_A"/>
    <property type="match status" value="1"/>
</dbReference>
<dbReference type="SMART" id="SM00382">
    <property type="entry name" value="AAA"/>
    <property type="match status" value="1"/>
</dbReference>
<evidence type="ECO:0000256" key="9">
    <source>
        <dbReference type="SAM" id="MobiDB-lite"/>
    </source>
</evidence>
<dbReference type="EMBL" id="CP001819">
    <property type="protein sequence ID" value="ACZ22892.1"/>
    <property type="molecule type" value="Genomic_DNA"/>
</dbReference>
<keyword evidence="5" id="KW-0067">ATP-binding</keyword>
<dbReference type="OrthoDB" id="9804819at2"/>
<feature type="region of interest" description="Disordered" evidence="9">
    <location>
        <begin position="292"/>
        <end position="313"/>
    </location>
</feature>
<dbReference type="InterPro" id="IPR017871">
    <property type="entry name" value="ABC_transporter-like_CS"/>
</dbReference>
<dbReference type="SUPFAM" id="SSF52540">
    <property type="entry name" value="P-loop containing nucleoside triphosphate hydrolases"/>
    <property type="match status" value="1"/>
</dbReference>
<accession>D1BCA5</accession>
<evidence type="ECO:0000256" key="4">
    <source>
        <dbReference type="ARBA" id="ARBA00022741"/>
    </source>
</evidence>
<dbReference type="HOGENOM" id="CLU_000604_1_2_11"/>
<dbReference type="InterPro" id="IPR050763">
    <property type="entry name" value="ABC_transporter_ATP-binding"/>
</dbReference>
<dbReference type="STRING" id="446469.Sked_29910"/>
<protein>
    <submittedName>
        <fullName evidence="11">ABC-type multidrug transport system, ATPase component</fullName>
    </submittedName>
</protein>
<dbReference type="GO" id="GO:0016887">
    <property type="term" value="F:ATP hydrolysis activity"/>
    <property type="evidence" value="ECO:0007669"/>
    <property type="project" value="InterPro"/>
</dbReference>
<dbReference type="eggNOG" id="COG1131">
    <property type="taxonomic scope" value="Bacteria"/>
</dbReference>
<evidence type="ECO:0000256" key="8">
    <source>
        <dbReference type="ARBA" id="ARBA00023251"/>
    </source>
</evidence>
<evidence type="ECO:0000313" key="12">
    <source>
        <dbReference type="Proteomes" id="UP000000322"/>
    </source>
</evidence>
<keyword evidence="7" id="KW-0472">Membrane</keyword>
<dbReference type="AlphaFoldDB" id="D1BCA5"/>
<keyword evidence="8" id="KW-0046">Antibiotic resistance</keyword>
<dbReference type="Proteomes" id="UP000000322">
    <property type="component" value="Chromosome"/>
</dbReference>
<dbReference type="GO" id="GO:0005524">
    <property type="term" value="F:ATP binding"/>
    <property type="evidence" value="ECO:0007669"/>
    <property type="project" value="UniProtKB-KW"/>
</dbReference>
<keyword evidence="3" id="KW-1003">Cell membrane</keyword>
<feature type="compositionally biased region" description="Low complexity" evidence="9">
    <location>
        <begin position="292"/>
        <end position="301"/>
    </location>
</feature>
<keyword evidence="12" id="KW-1185">Reference proteome</keyword>
<gene>
    <name evidence="11" type="ordered locus">Sked_29910</name>
</gene>
<evidence type="ECO:0000259" key="10">
    <source>
        <dbReference type="PROSITE" id="PS50893"/>
    </source>
</evidence>
<evidence type="ECO:0000256" key="6">
    <source>
        <dbReference type="ARBA" id="ARBA00022967"/>
    </source>
</evidence>
<proteinExistence type="predicted"/>
<evidence type="ECO:0000313" key="11">
    <source>
        <dbReference type="EMBL" id="ACZ22892.1"/>
    </source>
</evidence>
<dbReference type="PANTHER" id="PTHR42711">
    <property type="entry name" value="ABC TRANSPORTER ATP-BINDING PROTEIN"/>
    <property type="match status" value="1"/>
</dbReference>
<sequence>MSTTAPPPRTRAVEVTGLRKRYGAHQAVDGLDLHVDHGEIVAVLGPNGAGKTTTVEILEGFRRADSGTVRVLGADPAGAGRGWRDRIGVVLQDSDDLPELTAREMVRHFARYYRAPRDPDEVITAVGLDAKAGVRVRALSGGQRRRLDVALGIVGSPELLFLDEPTTGFDPQARRSFWEVVRSLRAGGTTMLLTTHYLDEAAALADRVVVVAGGRVVAEGPPATLGGAEARRPVVHWTQDGTDRSERTSTPTALVTHLAGRLGGADGEVPGLRVETPTLEDVYLELVSAQTGAATQTAQHTPLTQHSPEEMTS</sequence>
<comment type="subcellular location">
    <subcellularLocation>
        <location evidence="1">Cell membrane</location>
        <topology evidence="1">Peripheral membrane protein</topology>
    </subcellularLocation>
</comment>
<dbReference type="InterPro" id="IPR027417">
    <property type="entry name" value="P-loop_NTPase"/>
</dbReference>
<feature type="domain" description="ABC transporter" evidence="10">
    <location>
        <begin position="13"/>
        <end position="238"/>
    </location>
</feature>
<evidence type="ECO:0000256" key="1">
    <source>
        <dbReference type="ARBA" id="ARBA00004202"/>
    </source>
</evidence>
<dbReference type="Pfam" id="PF00005">
    <property type="entry name" value="ABC_tran"/>
    <property type="match status" value="1"/>
</dbReference>
<organism evidence="11 12">
    <name type="scientific">Sanguibacter keddieii (strain ATCC 51767 / DSM 10542 / NCFB 3025 / ST-74)</name>
    <dbReference type="NCBI Taxonomy" id="446469"/>
    <lineage>
        <taxon>Bacteria</taxon>
        <taxon>Bacillati</taxon>
        <taxon>Actinomycetota</taxon>
        <taxon>Actinomycetes</taxon>
        <taxon>Micrococcales</taxon>
        <taxon>Sanguibacteraceae</taxon>
        <taxon>Sanguibacter</taxon>
    </lineage>
</organism>